<reference evidence="3" key="1">
    <citation type="journal article" date="2019" name="bioRxiv">
        <title>The Genome of the Zebra Mussel, Dreissena polymorpha: A Resource for Invasive Species Research.</title>
        <authorList>
            <person name="McCartney M.A."/>
            <person name="Auch B."/>
            <person name="Kono T."/>
            <person name="Mallez S."/>
            <person name="Zhang Y."/>
            <person name="Obille A."/>
            <person name="Becker A."/>
            <person name="Abrahante J.E."/>
            <person name="Garbe J."/>
            <person name="Badalamenti J.P."/>
            <person name="Herman A."/>
            <person name="Mangelson H."/>
            <person name="Liachko I."/>
            <person name="Sullivan S."/>
            <person name="Sone E.D."/>
            <person name="Koren S."/>
            <person name="Silverstein K.A.T."/>
            <person name="Beckman K.B."/>
            <person name="Gohl D.M."/>
        </authorList>
    </citation>
    <scope>NUCLEOTIDE SEQUENCE</scope>
    <source>
        <strain evidence="3">Duluth1</strain>
        <tissue evidence="3">Whole animal</tissue>
    </source>
</reference>
<keyword evidence="4" id="KW-1185">Reference proteome</keyword>
<keyword evidence="2" id="KW-0808">Transferase</keyword>
<reference evidence="3" key="2">
    <citation type="submission" date="2020-11" db="EMBL/GenBank/DDBJ databases">
        <authorList>
            <person name="McCartney M.A."/>
            <person name="Auch B."/>
            <person name="Kono T."/>
            <person name="Mallez S."/>
            <person name="Becker A."/>
            <person name="Gohl D.M."/>
            <person name="Silverstein K.A.T."/>
            <person name="Koren S."/>
            <person name="Bechman K.B."/>
            <person name="Herman A."/>
            <person name="Abrahante J.E."/>
            <person name="Garbe J."/>
        </authorList>
    </citation>
    <scope>NUCLEOTIDE SEQUENCE</scope>
    <source>
        <strain evidence="3">Duluth1</strain>
        <tissue evidence="3">Whole animal</tissue>
    </source>
</reference>
<evidence type="ECO:0000256" key="2">
    <source>
        <dbReference type="ARBA" id="ARBA00022679"/>
    </source>
</evidence>
<name>A0A9D3YXU1_DREPO</name>
<dbReference type="EMBL" id="JAIWYP010000014">
    <property type="protein sequence ID" value="KAH3706409.1"/>
    <property type="molecule type" value="Genomic_DNA"/>
</dbReference>
<comment type="caution">
    <text evidence="3">The sequence shown here is derived from an EMBL/GenBank/DDBJ whole genome shotgun (WGS) entry which is preliminary data.</text>
</comment>
<evidence type="ECO:0000313" key="4">
    <source>
        <dbReference type="Proteomes" id="UP000828390"/>
    </source>
</evidence>
<evidence type="ECO:0000313" key="3">
    <source>
        <dbReference type="EMBL" id="KAH3706409.1"/>
    </source>
</evidence>
<protein>
    <submittedName>
        <fullName evidence="3">Uncharacterized protein</fullName>
    </submittedName>
</protein>
<dbReference type="PANTHER" id="PTHR22809">
    <property type="entry name" value="METHYLTRANSFERASE-RELATED"/>
    <property type="match status" value="1"/>
</dbReference>
<gene>
    <name evidence="3" type="ORF">DPMN_065795</name>
</gene>
<dbReference type="InterPro" id="IPR026113">
    <property type="entry name" value="METTL2/6/8-like"/>
</dbReference>
<dbReference type="PANTHER" id="PTHR22809:SF11">
    <property type="entry name" value="TRNA N(3)-METHYLCYTIDINE METHYLTRANSFERASE METTL2"/>
    <property type="match status" value="1"/>
</dbReference>
<proteinExistence type="predicted"/>
<accession>A0A9D3YXU1</accession>
<evidence type="ECO:0000256" key="1">
    <source>
        <dbReference type="ARBA" id="ARBA00022603"/>
    </source>
</evidence>
<dbReference type="AlphaFoldDB" id="A0A9D3YXU1"/>
<keyword evidence="1" id="KW-0489">Methyltransferase</keyword>
<dbReference type="GO" id="GO:0052735">
    <property type="term" value="F:tRNA (cytidine-3-)-methyltransferase activity"/>
    <property type="evidence" value="ECO:0007669"/>
    <property type="project" value="TreeGrafter"/>
</dbReference>
<dbReference type="GO" id="GO:0032259">
    <property type="term" value="P:methylation"/>
    <property type="evidence" value="ECO:0007669"/>
    <property type="project" value="UniProtKB-KW"/>
</dbReference>
<dbReference type="Proteomes" id="UP000828390">
    <property type="component" value="Unassembled WGS sequence"/>
</dbReference>
<organism evidence="3 4">
    <name type="scientific">Dreissena polymorpha</name>
    <name type="common">Zebra mussel</name>
    <name type="synonym">Mytilus polymorpha</name>
    <dbReference type="NCBI Taxonomy" id="45954"/>
    <lineage>
        <taxon>Eukaryota</taxon>
        <taxon>Metazoa</taxon>
        <taxon>Spiralia</taxon>
        <taxon>Lophotrochozoa</taxon>
        <taxon>Mollusca</taxon>
        <taxon>Bivalvia</taxon>
        <taxon>Autobranchia</taxon>
        <taxon>Heteroconchia</taxon>
        <taxon>Euheterodonta</taxon>
        <taxon>Imparidentia</taxon>
        <taxon>Neoheterodontei</taxon>
        <taxon>Myida</taxon>
        <taxon>Dreissenoidea</taxon>
        <taxon>Dreissenidae</taxon>
        <taxon>Dreissena</taxon>
    </lineage>
</organism>
<sequence length="98" mass="11542">MVFVSEKYENEADQFWDKFYSVHENKFFKDRHWLFTEFPELAPEYYQSTENKPTYSLKETNVDTCHSENQKPSKGTIAVIIMVLILVKKESLGTVIIA</sequence>